<dbReference type="EMBL" id="MHSA01000010">
    <property type="protein sequence ID" value="OHA34670.1"/>
    <property type="molecule type" value="Genomic_DNA"/>
</dbReference>
<name>A0A1G2NF07_9BACT</name>
<dbReference type="InterPro" id="IPR011006">
    <property type="entry name" value="CheY-like_superfamily"/>
</dbReference>
<organism evidence="4 5">
    <name type="scientific">Candidatus Taylorbacteria bacterium RIFCSPLOWO2_01_FULL_48_100</name>
    <dbReference type="NCBI Taxonomy" id="1802322"/>
    <lineage>
        <taxon>Bacteria</taxon>
        <taxon>Candidatus Tayloriibacteriota</taxon>
    </lineage>
</organism>
<proteinExistence type="predicted"/>
<dbReference type="PANTHER" id="PTHR44591">
    <property type="entry name" value="STRESS RESPONSE REGULATOR PROTEIN 1"/>
    <property type="match status" value="1"/>
</dbReference>
<dbReference type="SUPFAM" id="SSF52172">
    <property type="entry name" value="CheY-like"/>
    <property type="match status" value="1"/>
</dbReference>
<evidence type="ECO:0000313" key="4">
    <source>
        <dbReference type="EMBL" id="OHA34670.1"/>
    </source>
</evidence>
<feature type="modified residue" description="4-aspartylphosphate" evidence="2">
    <location>
        <position position="58"/>
    </location>
</feature>
<dbReference type="Gene3D" id="3.40.50.2300">
    <property type="match status" value="1"/>
</dbReference>
<protein>
    <recommendedName>
        <fullName evidence="3">Response regulatory domain-containing protein</fullName>
    </recommendedName>
</protein>
<dbReference type="PANTHER" id="PTHR44591:SF3">
    <property type="entry name" value="RESPONSE REGULATORY DOMAIN-CONTAINING PROTEIN"/>
    <property type="match status" value="1"/>
</dbReference>
<dbReference type="Pfam" id="PF00072">
    <property type="entry name" value="Response_reg"/>
    <property type="match status" value="1"/>
</dbReference>
<evidence type="ECO:0000256" key="2">
    <source>
        <dbReference type="PROSITE-ProRule" id="PRU00169"/>
    </source>
</evidence>
<reference evidence="4 5" key="1">
    <citation type="journal article" date="2016" name="Nat. Commun.">
        <title>Thousands of microbial genomes shed light on interconnected biogeochemical processes in an aquifer system.</title>
        <authorList>
            <person name="Anantharaman K."/>
            <person name="Brown C.T."/>
            <person name="Hug L.A."/>
            <person name="Sharon I."/>
            <person name="Castelle C.J."/>
            <person name="Probst A.J."/>
            <person name="Thomas B.C."/>
            <person name="Singh A."/>
            <person name="Wilkins M.J."/>
            <person name="Karaoz U."/>
            <person name="Brodie E.L."/>
            <person name="Williams K.H."/>
            <person name="Hubbard S.S."/>
            <person name="Banfield J.F."/>
        </authorList>
    </citation>
    <scope>NUCLEOTIDE SEQUENCE [LARGE SCALE GENOMIC DNA]</scope>
</reference>
<evidence type="ECO:0000256" key="1">
    <source>
        <dbReference type="ARBA" id="ARBA00022553"/>
    </source>
</evidence>
<evidence type="ECO:0000259" key="3">
    <source>
        <dbReference type="PROSITE" id="PS50110"/>
    </source>
</evidence>
<feature type="domain" description="Response regulatory" evidence="3">
    <location>
        <begin position="8"/>
        <end position="125"/>
    </location>
</feature>
<sequence>MDTSAKHTILIVDDDKFLLSMYQMKFGKAGWTVEVSLSATEALQKLRDGLVPSAVMFDLIMPGVDGVEFLRIVRKEKLAPHAVLVALTNQGQSENIEQVKALGVNGYIVKASTIPSEVVSMVERIAKK</sequence>
<accession>A0A1G2NF07</accession>
<dbReference type="SMART" id="SM00448">
    <property type="entry name" value="REC"/>
    <property type="match status" value="1"/>
</dbReference>
<dbReference type="Proteomes" id="UP000177797">
    <property type="component" value="Unassembled WGS sequence"/>
</dbReference>
<dbReference type="InterPro" id="IPR050595">
    <property type="entry name" value="Bact_response_regulator"/>
</dbReference>
<dbReference type="InterPro" id="IPR001789">
    <property type="entry name" value="Sig_transdc_resp-reg_receiver"/>
</dbReference>
<evidence type="ECO:0000313" key="5">
    <source>
        <dbReference type="Proteomes" id="UP000177797"/>
    </source>
</evidence>
<gene>
    <name evidence="4" type="ORF">A2938_00275</name>
</gene>
<comment type="caution">
    <text evidence="4">The sequence shown here is derived from an EMBL/GenBank/DDBJ whole genome shotgun (WGS) entry which is preliminary data.</text>
</comment>
<keyword evidence="1 2" id="KW-0597">Phosphoprotein</keyword>
<dbReference type="AlphaFoldDB" id="A0A1G2NF07"/>
<dbReference type="GO" id="GO:0000160">
    <property type="term" value="P:phosphorelay signal transduction system"/>
    <property type="evidence" value="ECO:0007669"/>
    <property type="project" value="InterPro"/>
</dbReference>
<dbReference type="PROSITE" id="PS50110">
    <property type="entry name" value="RESPONSE_REGULATORY"/>
    <property type="match status" value="1"/>
</dbReference>